<keyword evidence="4 10" id="KW-0418">Kinase</keyword>
<keyword evidence="3 6" id="KW-0547">Nucleotide-binding</keyword>
<sequence length="763" mass="85228">MSEAPPSARGGAQSQSMFIASNVGFKASGHGMLACDFDSVATQFQPKYYMKQQQHKPTHTNNTTGLAPSDAMPVTADDDDEDDDTRREVEFPDPEYSINRVSGFLCDCATGARIMDTSILNSEAMLSNVIAYVHARMSVELDFVQHSIPYAGAPASCQFFASKNYNVTKKLLVFVCSSRGSTCGIWSRSLLLRSGVNVGSMLPYFRKAIDKGFGVVVLNPNVNSVLRGATKLAIPCSSTPEEHVHHVWEHFIFPSAAHEIHFLAYGYGGVLVSNLIFNHAVMANLQPRLGNLGFLECTTSTKCPPQLQHSIGPRWVSWETSNEIGFGKQIPNQSVNSVGITMSAGPTGSSDGGGGSSSSITQTVLDPVFRFFDAPNAYEFLRTEARWHNVNVVDQFLSKTQRRNAPIPVKKTSMTVDDFDLLKVLGKGAFGKVMLVRRKSSGATYAMKVLKKQHVVAKAQVEHTRTERKLLQDIDHPFIVRLRYAFQNGGNLYLVMDYYVGGTLFHMLRQQRRFKEHQARLYGAQLVLAFTHLHSCDVVFRDLKLENILMDGDGFIALADFGLSKEHVKLDHDAVTFCGTPEYLAPEVLRRKAYGKAVDWWSFGIVMYEMLSGSTPFYNTNRQKNFYNILHEPLDVSSKYFSDDARSLLRGLLTRKPHLRLGFHGGTEVMAHPFFADVPWDKVYMRQVRPSFVPNITADAPRPSDQDDIPASVRNAGDFDMPEAHVDAFANFTYRCTEQIDNWSELQHYPHLSVQNPTTTHDV</sequence>
<dbReference type="SMART" id="SM00220">
    <property type="entry name" value="S_TKc"/>
    <property type="match status" value="1"/>
</dbReference>
<dbReference type="PANTHER" id="PTHR24351">
    <property type="entry name" value="RIBOSOMAL PROTEIN S6 KINASE"/>
    <property type="match status" value="1"/>
</dbReference>
<dbReference type="InterPro" id="IPR000961">
    <property type="entry name" value="AGC-kinase_C"/>
</dbReference>
<evidence type="ECO:0000256" key="7">
    <source>
        <dbReference type="SAM" id="MobiDB-lite"/>
    </source>
</evidence>
<evidence type="ECO:0000256" key="6">
    <source>
        <dbReference type="PROSITE-ProRule" id="PRU10141"/>
    </source>
</evidence>
<dbReference type="PROSITE" id="PS00107">
    <property type="entry name" value="PROTEIN_KINASE_ATP"/>
    <property type="match status" value="1"/>
</dbReference>
<dbReference type="SUPFAM" id="SSF56112">
    <property type="entry name" value="Protein kinase-like (PK-like)"/>
    <property type="match status" value="1"/>
</dbReference>
<dbReference type="RefSeq" id="XP_009840442.1">
    <property type="nucleotide sequence ID" value="XM_009842140.1"/>
</dbReference>
<feature type="region of interest" description="Disordered" evidence="7">
    <location>
        <begin position="695"/>
        <end position="716"/>
    </location>
</feature>
<evidence type="ECO:0000259" key="8">
    <source>
        <dbReference type="PROSITE" id="PS50011"/>
    </source>
</evidence>
<feature type="domain" description="Protein kinase" evidence="8">
    <location>
        <begin position="419"/>
        <end position="675"/>
    </location>
</feature>
<dbReference type="GO" id="GO:0005524">
    <property type="term" value="F:ATP binding"/>
    <property type="evidence" value="ECO:0007669"/>
    <property type="project" value="UniProtKB-UniRule"/>
</dbReference>
<proteinExistence type="predicted"/>
<dbReference type="OrthoDB" id="421951at2759"/>
<dbReference type="AlphaFoldDB" id="W4FT15"/>
<evidence type="ECO:0000256" key="2">
    <source>
        <dbReference type="ARBA" id="ARBA00022679"/>
    </source>
</evidence>
<dbReference type="InterPro" id="IPR000719">
    <property type="entry name" value="Prot_kinase_dom"/>
</dbReference>
<feature type="binding site" evidence="6">
    <location>
        <position position="458"/>
    </location>
    <ligand>
        <name>ATP</name>
        <dbReference type="ChEBI" id="CHEBI:30616"/>
    </ligand>
</feature>
<evidence type="ECO:0000256" key="1">
    <source>
        <dbReference type="ARBA" id="ARBA00022527"/>
    </source>
</evidence>
<dbReference type="GeneID" id="20816363"/>
<dbReference type="InterPro" id="IPR017441">
    <property type="entry name" value="Protein_kinase_ATP_BS"/>
</dbReference>
<evidence type="ECO:0000256" key="5">
    <source>
        <dbReference type="ARBA" id="ARBA00022840"/>
    </source>
</evidence>
<dbReference type="Gene3D" id="1.10.510.10">
    <property type="entry name" value="Transferase(Phosphotransferase) domain 1"/>
    <property type="match status" value="1"/>
</dbReference>
<evidence type="ECO:0000259" key="9">
    <source>
        <dbReference type="PROSITE" id="PS51285"/>
    </source>
</evidence>
<evidence type="ECO:0000256" key="4">
    <source>
        <dbReference type="ARBA" id="ARBA00022777"/>
    </source>
</evidence>
<name>W4FT15_APHAT</name>
<accession>W4FT15</accession>
<organism evidence="10">
    <name type="scientific">Aphanomyces astaci</name>
    <name type="common">Crayfish plague agent</name>
    <dbReference type="NCBI Taxonomy" id="112090"/>
    <lineage>
        <taxon>Eukaryota</taxon>
        <taxon>Sar</taxon>
        <taxon>Stramenopiles</taxon>
        <taxon>Oomycota</taxon>
        <taxon>Saprolegniomycetes</taxon>
        <taxon>Saprolegniales</taxon>
        <taxon>Verrucalvaceae</taxon>
        <taxon>Aphanomyces</taxon>
    </lineage>
</organism>
<keyword evidence="5 6" id="KW-0067">ATP-binding</keyword>
<evidence type="ECO:0000313" key="10">
    <source>
        <dbReference type="EMBL" id="ETV69999.1"/>
    </source>
</evidence>
<dbReference type="Pfam" id="PF00069">
    <property type="entry name" value="Pkinase"/>
    <property type="match status" value="1"/>
</dbReference>
<dbReference type="InterPro" id="IPR053858">
    <property type="entry name" value="Arb2_dom"/>
</dbReference>
<protein>
    <submittedName>
        <fullName evidence="10">AGC protein kinase</fullName>
    </submittedName>
</protein>
<dbReference type="Gene3D" id="3.30.200.20">
    <property type="entry name" value="Phosphorylase Kinase, domain 1"/>
    <property type="match status" value="1"/>
</dbReference>
<keyword evidence="1" id="KW-0723">Serine/threonine-protein kinase</keyword>
<reference evidence="10" key="1">
    <citation type="submission" date="2013-12" db="EMBL/GenBank/DDBJ databases">
        <title>The Genome Sequence of Aphanomyces astaci APO3.</title>
        <authorList>
            <consortium name="The Broad Institute Genomics Platform"/>
            <person name="Russ C."/>
            <person name="Tyler B."/>
            <person name="van West P."/>
            <person name="Dieguez-Uribeondo J."/>
            <person name="Young S.K."/>
            <person name="Zeng Q."/>
            <person name="Gargeya S."/>
            <person name="Fitzgerald M."/>
            <person name="Abouelleil A."/>
            <person name="Alvarado L."/>
            <person name="Chapman S.B."/>
            <person name="Gainer-Dewar J."/>
            <person name="Goldberg J."/>
            <person name="Griggs A."/>
            <person name="Gujja S."/>
            <person name="Hansen M."/>
            <person name="Howarth C."/>
            <person name="Imamovic A."/>
            <person name="Ireland A."/>
            <person name="Larimer J."/>
            <person name="McCowan C."/>
            <person name="Murphy C."/>
            <person name="Pearson M."/>
            <person name="Poon T.W."/>
            <person name="Priest M."/>
            <person name="Roberts A."/>
            <person name="Saif S."/>
            <person name="Shea T."/>
            <person name="Sykes S."/>
            <person name="Wortman J."/>
            <person name="Nusbaum C."/>
            <person name="Birren B."/>
        </authorList>
    </citation>
    <scope>NUCLEOTIDE SEQUENCE [LARGE SCALE GENOMIC DNA]</scope>
    <source>
        <strain evidence="10">APO3</strain>
    </source>
</reference>
<dbReference type="GO" id="GO:0004674">
    <property type="term" value="F:protein serine/threonine kinase activity"/>
    <property type="evidence" value="ECO:0007669"/>
    <property type="project" value="UniProtKB-KW"/>
</dbReference>
<dbReference type="VEuPathDB" id="FungiDB:H257_14367"/>
<dbReference type="EMBL" id="KI913170">
    <property type="protein sequence ID" value="ETV69999.1"/>
    <property type="molecule type" value="Genomic_DNA"/>
</dbReference>
<keyword evidence="2" id="KW-0808">Transferase</keyword>
<dbReference type="CDD" id="cd05123">
    <property type="entry name" value="STKc_AGC"/>
    <property type="match status" value="1"/>
</dbReference>
<dbReference type="InterPro" id="IPR045270">
    <property type="entry name" value="STKc_AGC"/>
</dbReference>
<dbReference type="STRING" id="112090.W4FT15"/>
<evidence type="ECO:0000256" key="3">
    <source>
        <dbReference type="ARBA" id="ARBA00022741"/>
    </source>
</evidence>
<feature type="region of interest" description="Disordered" evidence="7">
    <location>
        <begin position="338"/>
        <end position="358"/>
    </location>
</feature>
<feature type="region of interest" description="Disordered" evidence="7">
    <location>
        <begin position="51"/>
        <end position="87"/>
    </location>
</feature>
<dbReference type="FunFam" id="3.30.200.20:FF:000537">
    <property type="entry name" value="Non-specific serine/threonine protein kinase"/>
    <property type="match status" value="1"/>
</dbReference>
<dbReference type="Pfam" id="PF22749">
    <property type="entry name" value="Arb2"/>
    <property type="match status" value="1"/>
</dbReference>
<feature type="domain" description="AGC-kinase C-terminal" evidence="9">
    <location>
        <begin position="676"/>
        <end position="744"/>
    </location>
</feature>
<dbReference type="PROSITE" id="PS50011">
    <property type="entry name" value="PROTEIN_KINASE_DOM"/>
    <property type="match status" value="1"/>
</dbReference>
<gene>
    <name evidence="10" type="ORF">H257_14367</name>
</gene>
<dbReference type="FunFam" id="1.10.510.10:FF:000008">
    <property type="entry name" value="Non-specific serine/threonine protein kinase"/>
    <property type="match status" value="1"/>
</dbReference>
<dbReference type="PROSITE" id="PS51285">
    <property type="entry name" value="AGC_KINASE_CTER"/>
    <property type="match status" value="1"/>
</dbReference>
<dbReference type="InterPro" id="IPR011009">
    <property type="entry name" value="Kinase-like_dom_sf"/>
</dbReference>